<proteinExistence type="predicted"/>
<accession>A0ABQ9G6G0</accession>
<feature type="compositionally biased region" description="Polar residues" evidence="1">
    <location>
        <begin position="216"/>
        <end position="225"/>
    </location>
</feature>
<protein>
    <submittedName>
        <fullName evidence="2">Uncharacterized protein</fullName>
    </submittedName>
</protein>
<evidence type="ECO:0000313" key="2">
    <source>
        <dbReference type="EMBL" id="KAJ8867677.1"/>
    </source>
</evidence>
<evidence type="ECO:0000256" key="1">
    <source>
        <dbReference type="SAM" id="MobiDB-lite"/>
    </source>
</evidence>
<feature type="region of interest" description="Disordered" evidence="1">
    <location>
        <begin position="201"/>
        <end position="238"/>
    </location>
</feature>
<gene>
    <name evidence="2" type="ORF">PR048_031480</name>
</gene>
<feature type="compositionally biased region" description="Basic and acidic residues" evidence="1">
    <location>
        <begin position="205"/>
        <end position="215"/>
    </location>
</feature>
<evidence type="ECO:0000313" key="3">
    <source>
        <dbReference type="Proteomes" id="UP001159363"/>
    </source>
</evidence>
<dbReference type="Proteomes" id="UP001159363">
    <property type="component" value="Chromosome 14"/>
</dbReference>
<name>A0ABQ9G6G0_9NEOP</name>
<sequence length="238" mass="26223">MRAIDVNMEWRRNEEARETGDPRENLPINGVVPSRFPRAKIRITFRIAANVVSKDHVDELVSCLKISSLLCARSTFPITYDETGGTAVAGRLDCSPLTKENRFQSPVGPLRIFASEDRPGRRRRSAGFLGDLRPIKSGAAPFSPQAPTSALKVTLLRAATNLFTSLLSRGHTEKPENKTLRYKVLRADKGDSGGEWISAGMKSWGKREIPEETRRPTASSGTTPTAGHRTRFTYAGGE</sequence>
<organism evidence="2 3">
    <name type="scientific">Dryococelus australis</name>
    <dbReference type="NCBI Taxonomy" id="614101"/>
    <lineage>
        <taxon>Eukaryota</taxon>
        <taxon>Metazoa</taxon>
        <taxon>Ecdysozoa</taxon>
        <taxon>Arthropoda</taxon>
        <taxon>Hexapoda</taxon>
        <taxon>Insecta</taxon>
        <taxon>Pterygota</taxon>
        <taxon>Neoptera</taxon>
        <taxon>Polyneoptera</taxon>
        <taxon>Phasmatodea</taxon>
        <taxon>Verophasmatodea</taxon>
        <taxon>Anareolatae</taxon>
        <taxon>Phasmatidae</taxon>
        <taxon>Eurycanthinae</taxon>
        <taxon>Dryococelus</taxon>
    </lineage>
</organism>
<comment type="caution">
    <text evidence="2">The sequence shown here is derived from an EMBL/GenBank/DDBJ whole genome shotgun (WGS) entry which is preliminary data.</text>
</comment>
<reference evidence="2 3" key="1">
    <citation type="submission" date="2023-02" db="EMBL/GenBank/DDBJ databases">
        <title>LHISI_Scaffold_Assembly.</title>
        <authorList>
            <person name="Stuart O.P."/>
            <person name="Cleave R."/>
            <person name="Magrath M.J.L."/>
            <person name="Mikheyev A.S."/>
        </authorList>
    </citation>
    <scope>NUCLEOTIDE SEQUENCE [LARGE SCALE GENOMIC DNA]</scope>
    <source>
        <strain evidence="2">Daus_M_001</strain>
        <tissue evidence="2">Leg muscle</tissue>
    </source>
</reference>
<keyword evidence="3" id="KW-1185">Reference proteome</keyword>
<dbReference type="EMBL" id="JARBHB010000015">
    <property type="protein sequence ID" value="KAJ8867677.1"/>
    <property type="molecule type" value="Genomic_DNA"/>
</dbReference>